<dbReference type="Proteomes" id="UP000075809">
    <property type="component" value="Unassembled WGS sequence"/>
</dbReference>
<accession>A0A151WW56</accession>
<feature type="domain" description="Chromo" evidence="1">
    <location>
        <begin position="187"/>
        <end position="221"/>
    </location>
</feature>
<reference evidence="2 3" key="1">
    <citation type="submission" date="2015-09" db="EMBL/GenBank/DDBJ databases">
        <title>Trachymyrmex zeteki WGS genome.</title>
        <authorList>
            <person name="Nygaard S."/>
            <person name="Hu H."/>
            <person name="Boomsma J."/>
            <person name="Zhang G."/>
        </authorList>
    </citation>
    <scope>NUCLEOTIDE SEQUENCE [LARGE SCALE GENOMIC DNA]</scope>
    <source>
        <strain evidence="2">Tzet28-1</strain>
        <tissue evidence="2">Whole body</tissue>
    </source>
</reference>
<gene>
    <name evidence="2" type="ORF">ALC60_08893</name>
</gene>
<sequence length="221" mass="25152">MPISKFGLSLVVGGNVSYYQWSGSLRNYVRDNALCVVAADFDAKSRKIQRLALPVNEADAANNTCSRMIDMLPRLVSDYNARKHRTIGMRPIDVTSAIADRLLITVYNHIKIAAPARFKVGDSVCVSKFKTIFKKGYTSNWTTEVFKIIKVQQTNPVTYLLEDTRGKPIVGGFYEYELHRVANPDMYLVEKVLREKGNEVYVKWLGFDNSHNSWIHKDNVL</sequence>
<dbReference type="PROSITE" id="PS50013">
    <property type="entry name" value="CHROMO_2"/>
    <property type="match status" value="1"/>
</dbReference>
<dbReference type="CDD" id="cd00024">
    <property type="entry name" value="CD_CSD"/>
    <property type="match status" value="1"/>
</dbReference>
<dbReference type="InterPro" id="IPR016197">
    <property type="entry name" value="Chromo-like_dom_sf"/>
</dbReference>
<dbReference type="GO" id="GO:0005694">
    <property type="term" value="C:chromosome"/>
    <property type="evidence" value="ECO:0007669"/>
    <property type="project" value="UniProtKB-ARBA"/>
</dbReference>
<dbReference type="EMBL" id="KQ982692">
    <property type="protein sequence ID" value="KYQ51997.1"/>
    <property type="molecule type" value="Genomic_DNA"/>
</dbReference>
<dbReference type="PANTHER" id="PTHR46585">
    <property type="entry name" value="INTEGRASE CORE DOMAIN CONTAINING PROTEIN"/>
    <property type="match status" value="1"/>
</dbReference>
<dbReference type="PANTHER" id="PTHR46585:SF1">
    <property type="entry name" value="CHROMO DOMAIN-CONTAINING PROTEIN"/>
    <property type="match status" value="1"/>
</dbReference>
<dbReference type="InterPro" id="IPR000953">
    <property type="entry name" value="Chromo/chromo_shadow_dom"/>
</dbReference>
<evidence type="ECO:0000259" key="1">
    <source>
        <dbReference type="PROSITE" id="PS50013"/>
    </source>
</evidence>
<evidence type="ECO:0000313" key="2">
    <source>
        <dbReference type="EMBL" id="KYQ51997.1"/>
    </source>
</evidence>
<proteinExistence type="predicted"/>
<name>A0A151WW56_9HYME</name>
<evidence type="ECO:0000313" key="3">
    <source>
        <dbReference type="Proteomes" id="UP000075809"/>
    </source>
</evidence>
<organism evidence="2 3">
    <name type="scientific">Mycetomoellerius zeteki</name>
    <dbReference type="NCBI Taxonomy" id="64791"/>
    <lineage>
        <taxon>Eukaryota</taxon>
        <taxon>Metazoa</taxon>
        <taxon>Ecdysozoa</taxon>
        <taxon>Arthropoda</taxon>
        <taxon>Hexapoda</taxon>
        <taxon>Insecta</taxon>
        <taxon>Pterygota</taxon>
        <taxon>Neoptera</taxon>
        <taxon>Endopterygota</taxon>
        <taxon>Hymenoptera</taxon>
        <taxon>Apocrita</taxon>
        <taxon>Aculeata</taxon>
        <taxon>Formicoidea</taxon>
        <taxon>Formicidae</taxon>
        <taxon>Myrmicinae</taxon>
        <taxon>Mycetomoellerius</taxon>
    </lineage>
</organism>
<dbReference type="AlphaFoldDB" id="A0A151WW56"/>
<dbReference type="SUPFAM" id="SSF54160">
    <property type="entry name" value="Chromo domain-like"/>
    <property type="match status" value="1"/>
</dbReference>
<protein>
    <recommendedName>
        <fullName evidence="1">Chromo domain-containing protein</fullName>
    </recommendedName>
</protein>
<keyword evidence="3" id="KW-1185">Reference proteome</keyword>
<dbReference type="STRING" id="64791.A0A151WW56"/>